<organism evidence="1 2">
    <name type="scientific">Actinomyces israelii</name>
    <dbReference type="NCBI Taxonomy" id="1659"/>
    <lineage>
        <taxon>Bacteria</taxon>
        <taxon>Bacillati</taxon>
        <taxon>Actinomycetota</taxon>
        <taxon>Actinomycetes</taxon>
        <taxon>Actinomycetales</taxon>
        <taxon>Actinomycetaceae</taxon>
        <taxon>Actinomyces</taxon>
    </lineage>
</organism>
<evidence type="ECO:0000313" key="2">
    <source>
        <dbReference type="Proteomes" id="UP001072034"/>
    </source>
</evidence>
<dbReference type="Proteomes" id="UP001072034">
    <property type="component" value="Unassembled WGS sequence"/>
</dbReference>
<gene>
    <name evidence="1" type="ORF">OHJ16_10810</name>
</gene>
<comment type="caution">
    <text evidence="1">The sequence shown here is derived from an EMBL/GenBank/DDBJ whole genome shotgun (WGS) entry which is preliminary data.</text>
</comment>
<keyword evidence="2" id="KW-1185">Reference proteome</keyword>
<dbReference type="RefSeq" id="WP_268917904.1">
    <property type="nucleotide sequence ID" value="NZ_JAPTMY010000024.1"/>
</dbReference>
<accession>A0ABT4I9V7</accession>
<proteinExistence type="predicted"/>
<sequence length="43" mass="4693">MAVRLDGEVEARRIWEQGEAEERAGRAALARAACSPASFFASR</sequence>
<protein>
    <submittedName>
        <fullName evidence="1">Uncharacterized protein</fullName>
    </submittedName>
</protein>
<reference evidence="1" key="1">
    <citation type="submission" date="2022-10" db="EMBL/GenBank/DDBJ databases">
        <title>Genome sequence of Actinomyces israelii ATCC 10048.</title>
        <authorList>
            <person name="Watt R.M."/>
            <person name="Tong W.M."/>
        </authorList>
    </citation>
    <scope>NUCLEOTIDE SEQUENCE</scope>
    <source>
        <strain evidence="1">ATCC 10048</strain>
    </source>
</reference>
<name>A0ABT4I9V7_9ACTO</name>
<evidence type="ECO:0000313" key="1">
    <source>
        <dbReference type="EMBL" id="MCZ0858533.1"/>
    </source>
</evidence>
<dbReference type="EMBL" id="JAPTMY010000024">
    <property type="protein sequence ID" value="MCZ0858533.1"/>
    <property type="molecule type" value="Genomic_DNA"/>
</dbReference>